<reference evidence="2" key="1">
    <citation type="submission" date="2023-01" db="EMBL/GenBank/DDBJ databases">
        <title>Metagenome sequencing of chrysophaentin producing Chrysophaeum taylorii.</title>
        <authorList>
            <person name="Davison J."/>
            <person name="Bewley C."/>
        </authorList>
    </citation>
    <scope>NUCLEOTIDE SEQUENCE</scope>
    <source>
        <strain evidence="2">NIES-1699</strain>
    </source>
</reference>
<proteinExistence type="predicted"/>
<dbReference type="GO" id="GO:0016116">
    <property type="term" value="P:carotenoid metabolic process"/>
    <property type="evidence" value="ECO:0007669"/>
    <property type="project" value="InterPro"/>
</dbReference>
<evidence type="ECO:0000313" key="3">
    <source>
        <dbReference type="Proteomes" id="UP001230188"/>
    </source>
</evidence>
<feature type="domain" description="Amine oxidase" evidence="1">
    <location>
        <begin position="25"/>
        <end position="523"/>
    </location>
</feature>
<sequence length="543" mass="59049">MWWWLAWCNTEALVRPDIIVVGSGIGGLSAGALLSTYGYGVTVLESHDRIGGCAHGFSRRTKAGTFHFDSGPSLFSGCSISPSGNPLRQVLDAVGESPEWRTYDSWRMYGDETMSVSSGDSRKFAAELERLDERAGEDWRRLMRVNENLGYLIGAVPSIALRADPGVAVTAWPYASRLDPLRVLGFGLDAGRGIDPSGPFSRLLDAARVPRGSLCYRWCDFLAFALSGLPATETSAAAVSFMLREFFAPGAVMDQPVGGSQAVADALARAITKNGGEVVLRARADEFLLENNRCRGVRVGDEERRAGVAVVSNAHVATTAAMLPPQYREKNSCLDDSAPMTQSFLHLHLGFRAKQDEDDAAWNSTVHHITVRSWDLPVDAPDNLVFISIPSVLDADLAPPGYHVLHAYLPATEPYDRWTNLDRDAYDALKKERGEVLWRAVERVIPDVRDRVEVSMVGTPTTHERFLRRPRGTYGPALAAGQRLFPGHKAPGIQGLYCCGDSTFPGIGVPAVAGSGIAVANAIAPLHRHTSLLDAMRRDNLLL</sequence>
<organism evidence="2 3">
    <name type="scientific">Chrysophaeum taylorii</name>
    <dbReference type="NCBI Taxonomy" id="2483200"/>
    <lineage>
        <taxon>Eukaryota</taxon>
        <taxon>Sar</taxon>
        <taxon>Stramenopiles</taxon>
        <taxon>Ochrophyta</taxon>
        <taxon>Pelagophyceae</taxon>
        <taxon>Pelagomonadales</taxon>
        <taxon>Pelagomonadaceae</taxon>
        <taxon>Chrysophaeum</taxon>
    </lineage>
</organism>
<name>A0AAD7XMK9_9STRA</name>
<evidence type="ECO:0000313" key="2">
    <source>
        <dbReference type="EMBL" id="KAJ8604489.1"/>
    </source>
</evidence>
<accession>A0AAD7XMK9</accession>
<dbReference type="InterPro" id="IPR036188">
    <property type="entry name" value="FAD/NAD-bd_sf"/>
</dbReference>
<evidence type="ECO:0000259" key="1">
    <source>
        <dbReference type="Pfam" id="PF01593"/>
    </source>
</evidence>
<dbReference type="PANTHER" id="PTHR46313:SF3">
    <property type="entry name" value="PROLYCOPENE ISOMERASE, CHLOROPLASTIC"/>
    <property type="match status" value="1"/>
</dbReference>
<dbReference type="GO" id="GO:0016491">
    <property type="term" value="F:oxidoreductase activity"/>
    <property type="evidence" value="ECO:0007669"/>
    <property type="project" value="InterPro"/>
</dbReference>
<dbReference type="Gene3D" id="3.50.50.60">
    <property type="entry name" value="FAD/NAD(P)-binding domain"/>
    <property type="match status" value="2"/>
</dbReference>
<dbReference type="AlphaFoldDB" id="A0AAD7XMK9"/>
<dbReference type="SUPFAM" id="SSF51905">
    <property type="entry name" value="FAD/NAD(P)-binding domain"/>
    <property type="match status" value="2"/>
</dbReference>
<dbReference type="EMBL" id="JAQMWT010000330">
    <property type="protein sequence ID" value="KAJ8604489.1"/>
    <property type="molecule type" value="Genomic_DNA"/>
</dbReference>
<keyword evidence="3" id="KW-1185">Reference proteome</keyword>
<dbReference type="PANTHER" id="PTHR46313">
    <property type="match status" value="1"/>
</dbReference>
<dbReference type="Pfam" id="PF01593">
    <property type="entry name" value="Amino_oxidase"/>
    <property type="match status" value="1"/>
</dbReference>
<dbReference type="InterPro" id="IPR002937">
    <property type="entry name" value="Amino_oxidase"/>
</dbReference>
<dbReference type="InterPro" id="IPR045892">
    <property type="entry name" value="CrtISO-like"/>
</dbReference>
<dbReference type="Proteomes" id="UP001230188">
    <property type="component" value="Unassembled WGS sequence"/>
</dbReference>
<gene>
    <name evidence="2" type="ORF">CTAYLR_000989</name>
</gene>
<comment type="caution">
    <text evidence="2">The sequence shown here is derived from an EMBL/GenBank/DDBJ whole genome shotgun (WGS) entry which is preliminary data.</text>
</comment>
<protein>
    <recommendedName>
        <fullName evidence="1">Amine oxidase domain-containing protein</fullName>
    </recommendedName>
</protein>